<dbReference type="PANTHER" id="PTHR33048:SF152">
    <property type="entry name" value="INTEGRAL MEMBRANE PROTEIN"/>
    <property type="match status" value="1"/>
</dbReference>
<evidence type="ECO:0000259" key="7">
    <source>
        <dbReference type="Pfam" id="PF20684"/>
    </source>
</evidence>
<comment type="caution">
    <text evidence="8">The sequence shown here is derived from an EMBL/GenBank/DDBJ whole genome shotgun (WGS) entry which is preliminary data.</text>
</comment>
<evidence type="ECO:0000256" key="6">
    <source>
        <dbReference type="SAM" id="Phobius"/>
    </source>
</evidence>
<reference evidence="8 9" key="1">
    <citation type="submission" date="2023-01" db="EMBL/GenBank/DDBJ databases">
        <title>Analysis of 21 Apiospora genomes using comparative genomics revels a genus with tremendous synthesis potential of carbohydrate active enzymes and secondary metabolites.</title>
        <authorList>
            <person name="Sorensen T."/>
        </authorList>
    </citation>
    <scope>NUCLEOTIDE SEQUENCE [LARGE SCALE GENOMIC DNA]</scope>
    <source>
        <strain evidence="8 9">CBS 24483</strain>
    </source>
</reference>
<dbReference type="InterPro" id="IPR049326">
    <property type="entry name" value="Rhodopsin_dom_fungi"/>
</dbReference>
<evidence type="ECO:0000313" key="8">
    <source>
        <dbReference type="EMBL" id="KAK7951090.1"/>
    </source>
</evidence>
<dbReference type="Pfam" id="PF20684">
    <property type="entry name" value="Fung_rhodopsin"/>
    <property type="match status" value="1"/>
</dbReference>
<dbReference type="PANTHER" id="PTHR33048">
    <property type="entry name" value="PTH11-LIKE INTEGRAL MEMBRANE PROTEIN (AFU_ORTHOLOGUE AFUA_5G11245)"/>
    <property type="match status" value="1"/>
</dbReference>
<feature type="transmembrane region" description="Helical" evidence="6">
    <location>
        <begin position="136"/>
        <end position="160"/>
    </location>
</feature>
<keyword evidence="3 6" id="KW-1133">Transmembrane helix</keyword>
<dbReference type="RefSeq" id="XP_066699152.1">
    <property type="nucleotide sequence ID" value="XM_066843040.1"/>
</dbReference>
<feature type="transmembrane region" description="Helical" evidence="6">
    <location>
        <begin position="215"/>
        <end position="235"/>
    </location>
</feature>
<feature type="domain" description="Rhodopsin" evidence="7">
    <location>
        <begin position="28"/>
        <end position="270"/>
    </location>
</feature>
<comment type="similarity">
    <text evidence="5">Belongs to the SAT4 family.</text>
</comment>
<organism evidence="8 9">
    <name type="scientific">Apiospora aurea</name>
    <dbReference type="NCBI Taxonomy" id="335848"/>
    <lineage>
        <taxon>Eukaryota</taxon>
        <taxon>Fungi</taxon>
        <taxon>Dikarya</taxon>
        <taxon>Ascomycota</taxon>
        <taxon>Pezizomycotina</taxon>
        <taxon>Sordariomycetes</taxon>
        <taxon>Xylariomycetidae</taxon>
        <taxon>Amphisphaeriales</taxon>
        <taxon>Apiosporaceae</taxon>
        <taxon>Apiospora</taxon>
    </lineage>
</organism>
<dbReference type="GeneID" id="92076102"/>
<comment type="subcellular location">
    <subcellularLocation>
        <location evidence="1">Membrane</location>
        <topology evidence="1">Multi-pass membrane protein</topology>
    </subcellularLocation>
</comment>
<dbReference type="Proteomes" id="UP001391051">
    <property type="component" value="Unassembled WGS sequence"/>
</dbReference>
<evidence type="ECO:0000256" key="2">
    <source>
        <dbReference type="ARBA" id="ARBA00022692"/>
    </source>
</evidence>
<gene>
    <name evidence="8" type="ORF">PG986_006818</name>
</gene>
<proteinExistence type="inferred from homology"/>
<keyword evidence="2 6" id="KW-0812">Transmembrane</keyword>
<dbReference type="InterPro" id="IPR052337">
    <property type="entry name" value="SAT4-like"/>
</dbReference>
<evidence type="ECO:0000313" key="9">
    <source>
        <dbReference type="Proteomes" id="UP001391051"/>
    </source>
</evidence>
<name>A0ABR1QC47_9PEZI</name>
<evidence type="ECO:0000256" key="1">
    <source>
        <dbReference type="ARBA" id="ARBA00004141"/>
    </source>
</evidence>
<protein>
    <recommendedName>
        <fullName evidence="7">Rhodopsin domain-containing protein</fullName>
    </recommendedName>
</protein>
<dbReference type="EMBL" id="JAQQWE010000005">
    <property type="protein sequence ID" value="KAK7951090.1"/>
    <property type="molecule type" value="Genomic_DNA"/>
</dbReference>
<keyword evidence="9" id="KW-1185">Reference proteome</keyword>
<feature type="transmembrane region" description="Helical" evidence="6">
    <location>
        <begin position="102"/>
        <end position="124"/>
    </location>
</feature>
<evidence type="ECO:0000256" key="4">
    <source>
        <dbReference type="ARBA" id="ARBA00023136"/>
    </source>
</evidence>
<feature type="transmembrane region" description="Helical" evidence="6">
    <location>
        <begin position="180"/>
        <end position="203"/>
    </location>
</feature>
<accession>A0ABR1QC47</accession>
<evidence type="ECO:0000256" key="3">
    <source>
        <dbReference type="ARBA" id="ARBA00022989"/>
    </source>
</evidence>
<feature type="transmembrane region" description="Helical" evidence="6">
    <location>
        <begin position="44"/>
        <end position="67"/>
    </location>
</feature>
<sequence length="389" mass="43058">MADQQVVVEAYLKELWAEYAVGNAFLLLRLVSRYKTVGLRGFALDDYFTGLAMAVWAVYTACAFYALTMPSNVGLTPETAAAVPSDQYATYERGGQVIFVSWISYVAYVWCIKATALSFFARLCAGLPSEMTAVRYVALFTAAGYVASILTQLLGCLPVHHSWQVFPFPGEQCTTRKLNYYIIGTLDLVTDMLCCVLPVPVLIKLQLPTKHKLLLCPLFLSGLFATAASILRSYYSLQSPNQNLQSAFWASREFLAAAATVSIPCLRPLFLKSTSRDSDLVQTMHSGNTTYYGRETGGTSDGYRSVKISGGGQEMHSCGYQEGAARRLSRTLVRGSTRRLPLSESDEDMMLANKGRGWRPGHSDESLRTIQVITEYSVSRVEIWPKHNV</sequence>
<evidence type="ECO:0000256" key="5">
    <source>
        <dbReference type="ARBA" id="ARBA00038359"/>
    </source>
</evidence>
<feature type="transmembrane region" description="Helical" evidence="6">
    <location>
        <begin position="15"/>
        <end position="32"/>
    </location>
</feature>
<keyword evidence="4 6" id="KW-0472">Membrane</keyword>